<name>W9XL42_9EURO</name>
<dbReference type="AlphaFoldDB" id="W9XL42"/>
<feature type="compositionally biased region" description="Basic and acidic residues" evidence="1">
    <location>
        <begin position="28"/>
        <end position="38"/>
    </location>
</feature>
<proteinExistence type="predicted"/>
<feature type="region of interest" description="Disordered" evidence="1">
    <location>
        <begin position="124"/>
        <end position="177"/>
    </location>
</feature>
<feature type="region of interest" description="Disordered" evidence="1">
    <location>
        <begin position="1"/>
        <end position="92"/>
    </location>
</feature>
<dbReference type="EMBL" id="AMGY01000010">
    <property type="protein sequence ID" value="EXJ77696.1"/>
    <property type="molecule type" value="Genomic_DNA"/>
</dbReference>
<reference evidence="2 3" key="1">
    <citation type="submission" date="2013-03" db="EMBL/GenBank/DDBJ databases">
        <title>The Genome Sequence of Capronia epimyces CBS 606.96.</title>
        <authorList>
            <consortium name="The Broad Institute Genomics Platform"/>
            <person name="Cuomo C."/>
            <person name="de Hoog S."/>
            <person name="Gorbushina A."/>
            <person name="Walker B."/>
            <person name="Young S.K."/>
            <person name="Zeng Q."/>
            <person name="Gargeya S."/>
            <person name="Fitzgerald M."/>
            <person name="Haas B."/>
            <person name="Abouelleil A."/>
            <person name="Allen A.W."/>
            <person name="Alvarado L."/>
            <person name="Arachchi H.M."/>
            <person name="Berlin A.M."/>
            <person name="Chapman S.B."/>
            <person name="Gainer-Dewar J."/>
            <person name="Goldberg J."/>
            <person name="Griggs A."/>
            <person name="Gujja S."/>
            <person name="Hansen M."/>
            <person name="Howarth C."/>
            <person name="Imamovic A."/>
            <person name="Ireland A."/>
            <person name="Larimer J."/>
            <person name="McCowan C."/>
            <person name="Murphy C."/>
            <person name="Pearson M."/>
            <person name="Poon T.W."/>
            <person name="Priest M."/>
            <person name="Roberts A."/>
            <person name="Saif S."/>
            <person name="Shea T."/>
            <person name="Sisk P."/>
            <person name="Sykes S."/>
            <person name="Wortman J."/>
            <person name="Nusbaum C."/>
            <person name="Birren B."/>
        </authorList>
    </citation>
    <scope>NUCLEOTIDE SEQUENCE [LARGE SCALE GENOMIC DNA]</scope>
    <source>
        <strain evidence="2 3">CBS 606.96</strain>
    </source>
</reference>
<organism evidence="2 3">
    <name type="scientific">Capronia epimyces CBS 606.96</name>
    <dbReference type="NCBI Taxonomy" id="1182542"/>
    <lineage>
        <taxon>Eukaryota</taxon>
        <taxon>Fungi</taxon>
        <taxon>Dikarya</taxon>
        <taxon>Ascomycota</taxon>
        <taxon>Pezizomycotina</taxon>
        <taxon>Eurotiomycetes</taxon>
        <taxon>Chaetothyriomycetidae</taxon>
        <taxon>Chaetothyriales</taxon>
        <taxon>Herpotrichiellaceae</taxon>
        <taxon>Capronia</taxon>
    </lineage>
</organism>
<dbReference type="STRING" id="1182542.W9XL42"/>
<dbReference type="RefSeq" id="XP_007738206.1">
    <property type="nucleotide sequence ID" value="XM_007740016.1"/>
</dbReference>
<dbReference type="Proteomes" id="UP000019478">
    <property type="component" value="Unassembled WGS sequence"/>
</dbReference>
<evidence type="ECO:0000256" key="1">
    <source>
        <dbReference type="SAM" id="MobiDB-lite"/>
    </source>
</evidence>
<gene>
    <name evidence="2" type="ORF">A1O3_09925</name>
</gene>
<comment type="caution">
    <text evidence="2">The sequence shown here is derived from an EMBL/GenBank/DDBJ whole genome shotgun (WGS) entry which is preliminary data.</text>
</comment>
<protein>
    <submittedName>
        <fullName evidence="2">Uncharacterized protein</fullName>
    </submittedName>
</protein>
<accession>W9XL42</accession>
<feature type="compositionally biased region" description="Basic and acidic residues" evidence="1">
    <location>
        <begin position="66"/>
        <end position="84"/>
    </location>
</feature>
<dbReference type="HOGENOM" id="CLU_1517683_0_0_1"/>
<evidence type="ECO:0000313" key="2">
    <source>
        <dbReference type="EMBL" id="EXJ77696.1"/>
    </source>
</evidence>
<keyword evidence="3" id="KW-1185">Reference proteome</keyword>
<evidence type="ECO:0000313" key="3">
    <source>
        <dbReference type="Proteomes" id="UP000019478"/>
    </source>
</evidence>
<dbReference type="GeneID" id="19174006"/>
<feature type="compositionally biased region" description="Gly residues" evidence="1">
    <location>
        <begin position="168"/>
        <end position="177"/>
    </location>
</feature>
<feature type="compositionally biased region" description="Basic and acidic residues" evidence="1">
    <location>
        <begin position="138"/>
        <end position="164"/>
    </location>
</feature>
<sequence length="177" mass="19480">MVRRRHALVDPDDSDDDCGPGPMSPNTKKKEDQKRIMGEDLGQATVDHITTSDYGSRRVPNVRIVPKSDRQGTEEAKIASEHAAKTNSWRSKRSILTSSSRITDKALAWGDTDEAKATSAGWEALAGGADGNSHRYRAQQERLDRERDLGRQLDLKDTYDDRPLRTGAGRGHGPATG</sequence>